<comment type="caution">
    <text evidence="5">The sequence shown here is derived from an EMBL/GenBank/DDBJ whole genome shotgun (WGS) entry which is preliminary data.</text>
</comment>
<gene>
    <name evidence="5" type="ORF">JD844_012448</name>
</gene>
<keyword evidence="2" id="KW-0694">RNA-binding</keyword>
<dbReference type="PANTHER" id="PTHR17408:SF11">
    <property type="entry name" value="STEM-LOOP BINDING PROTEIN-LIKE"/>
    <property type="match status" value="1"/>
</dbReference>
<dbReference type="InterPro" id="IPR029344">
    <property type="entry name" value="SLBP_RNA_bind"/>
</dbReference>
<sequence length="171" mass="18728">MASGRFGADGGDPVAGRPSTQTFSLGVKMVSVGVGPSTGLKQRESSSRHRSDVETDESVLQRRQKQIDYGKNTIGYQCFVQQVPKQELVTKVNPPSHFSNECFGAQRTLENTCKEAFEGQFAEVSPSGLFSPWVPQNVLSNEENFLECMEGCPFCSWLPISSPGTSKQLML</sequence>
<evidence type="ECO:0000313" key="6">
    <source>
        <dbReference type="Proteomes" id="UP000826234"/>
    </source>
</evidence>
<reference evidence="5 6" key="1">
    <citation type="journal article" date="2022" name="Gigascience">
        <title>A chromosome-level genome assembly and annotation of the desert horned lizard, Phrynosoma platyrhinos, provides insight into chromosomal rearrangements among reptiles.</title>
        <authorList>
            <person name="Koochekian N."/>
            <person name="Ascanio A."/>
            <person name="Farleigh K."/>
            <person name="Card D.C."/>
            <person name="Schield D.R."/>
            <person name="Castoe T.A."/>
            <person name="Jezkova T."/>
        </authorList>
    </citation>
    <scope>NUCLEOTIDE SEQUENCE [LARGE SCALE GENOMIC DNA]</scope>
    <source>
        <strain evidence="5">NK-2021</strain>
    </source>
</reference>
<name>A0ABQ7TJK7_PHRPL</name>
<accession>A0ABQ7TJK7</accession>
<dbReference type="Pfam" id="PF15247">
    <property type="entry name" value="SLBP_RNA_bind"/>
    <property type="match status" value="1"/>
</dbReference>
<comment type="similarity">
    <text evidence="1">Belongs to the SLBP family.</text>
</comment>
<evidence type="ECO:0000313" key="5">
    <source>
        <dbReference type="EMBL" id="KAH0629952.1"/>
    </source>
</evidence>
<keyword evidence="6" id="KW-1185">Reference proteome</keyword>
<evidence type="ECO:0000259" key="4">
    <source>
        <dbReference type="Pfam" id="PF15247"/>
    </source>
</evidence>
<dbReference type="InterPro" id="IPR026502">
    <property type="entry name" value="SLBP1/SLBP2"/>
</dbReference>
<feature type="region of interest" description="Disordered" evidence="3">
    <location>
        <begin position="1"/>
        <end position="60"/>
    </location>
</feature>
<evidence type="ECO:0000256" key="1">
    <source>
        <dbReference type="ARBA" id="ARBA00006151"/>
    </source>
</evidence>
<proteinExistence type="inferred from homology"/>
<dbReference type="EMBL" id="JAIPUX010000439">
    <property type="protein sequence ID" value="KAH0629952.1"/>
    <property type="molecule type" value="Genomic_DNA"/>
</dbReference>
<feature type="domain" description="Histone RNA hairpin-binding protein RNA-binding" evidence="4">
    <location>
        <begin position="55"/>
        <end position="92"/>
    </location>
</feature>
<organism evidence="5 6">
    <name type="scientific">Phrynosoma platyrhinos</name>
    <name type="common">Desert horned lizard</name>
    <dbReference type="NCBI Taxonomy" id="52577"/>
    <lineage>
        <taxon>Eukaryota</taxon>
        <taxon>Metazoa</taxon>
        <taxon>Chordata</taxon>
        <taxon>Craniata</taxon>
        <taxon>Vertebrata</taxon>
        <taxon>Euteleostomi</taxon>
        <taxon>Lepidosauria</taxon>
        <taxon>Squamata</taxon>
        <taxon>Bifurcata</taxon>
        <taxon>Unidentata</taxon>
        <taxon>Episquamata</taxon>
        <taxon>Toxicofera</taxon>
        <taxon>Iguania</taxon>
        <taxon>Phrynosomatidae</taxon>
        <taxon>Phrynosomatinae</taxon>
        <taxon>Phrynosoma</taxon>
    </lineage>
</organism>
<dbReference type="InterPro" id="IPR038294">
    <property type="entry name" value="SLBP_RNA_bind_sf"/>
</dbReference>
<evidence type="ECO:0000256" key="3">
    <source>
        <dbReference type="SAM" id="MobiDB-lite"/>
    </source>
</evidence>
<feature type="compositionally biased region" description="Basic and acidic residues" evidence="3">
    <location>
        <begin position="41"/>
        <end position="53"/>
    </location>
</feature>
<evidence type="ECO:0000256" key="2">
    <source>
        <dbReference type="ARBA" id="ARBA00022884"/>
    </source>
</evidence>
<protein>
    <recommendedName>
        <fullName evidence="4">Histone RNA hairpin-binding protein RNA-binding domain-containing protein</fullName>
    </recommendedName>
</protein>
<dbReference type="PANTHER" id="PTHR17408">
    <property type="entry name" value="HISTONE RNA HAIRPIN-BINDING PROTEIN"/>
    <property type="match status" value="1"/>
</dbReference>
<dbReference type="Gene3D" id="1.10.8.1120">
    <property type="entry name" value="Histone RNA hairpin-binding protein RNA-binding domain"/>
    <property type="match status" value="1"/>
</dbReference>
<dbReference type="Proteomes" id="UP000826234">
    <property type="component" value="Unassembled WGS sequence"/>
</dbReference>